<evidence type="ECO:0000256" key="1">
    <source>
        <dbReference type="ARBA" id="ARBA00004651"/>
    </source>
</evidence>
<evidence type="ECO:0000259" key="7">
    <source>
        <dbReference type="Pfam" id="PF02687"/>
    </source>
</evidence>
<feature type="transmembrane region" description="Helical" evidence="6">
    <location>
        <begin position="279"/>
        <end position="301"/>
    </location>
</feature>
<evidence type="ECO:0000256" key="5">
    <source>
        <dbReference type="ARBA" id="ARBA00023136"/>
    </source>
</evidence>
<comment type="subcellular location">
    <subcellularLocation>
        <location evidence="1 6">Cell membrane</location>
        <topology evidence="1 6">Multi-pass membrane protein</topology>
    </subcellularLocation>
</comment>
<dbReference type="EMBL" id="FNDZ01000003">
    <property type="protein sequence ID" value="SDI58159.1"/>
    <property type="molecule type" value="Genomic_DNA"/>
</dbReference>
<keyword evidence="6" id="KW-0813">Transport</keyword>
<gene>
    <name evidence="8" type="ORF">SAMN05421804_103159</name>
</gene>
<sequence>MEFNSFVYHNVRRNMKAYFAYFLSICTSSALFFSFSMFLFHPNRGQFKSYINAAILITEVIAYLFLFFFVFYSSSVFLKSRYKEFGVLFITGMTKRQMNKMIFLENIIINTAATGSGIIVGLVFSKIYLLLIERFFRMSSLDFYFPMAAIIITLTFFIILGILVSFFTSAIIKEDEVLRLLKATKAPKAAPKSSSLLALFGFALLLGCYYIALTVRKENLEKILLPVVAMAVLATYLLFAQFNIWLIKMLKKNRSFYFKKTNLLWISNLFYKIKDNSRMFFLISITSAVAFTSIGTCFAFWKNNLDSIEKRYPYDFVYSTLGKPEIAEEQTRFLEDLLKEEKYSYKKVILKTVSYEVDSEVHHTLISESTYRQLSDQLNLKPIEFSIGEAIYIPTDGERKSPLLEVLNSPLTIIGEGESRITALLYDDVYVVKDALYNMVSEKDESSAIYIYQVEDWTKSYQVYDRYEEKYKEEEYSLLLSKSHIYESEKSAYGTLLFLTTFIGVIFFVASGSFIYNKFYMDEEADQKKYIQLHKIGLSYKEIKRTVTVEIGILFLLPFVVAVLHSSFALAALQNLFLIEVTSGAFLVMGSFLLVQILYYLFIRGKYLSEIEEHLME</sequence>
<feature type="transmembrane region" description="Helical" evidence="6">
    <location>
        <begin position="143"/>
        <end position="172"/>
    </location>
</feature>
<name>A0A1G8LR38_9CLOT</name>
<feature type="transmembrane region" description="Helical" evidence="6">
    <location>
        <begin position="103"/>
        <end position="131"/>
    </location>
</feature>
<feature type="transmembrane region" description="Helical" evidence="6">
    <location>
        <begin position="224"/>
        <end position="247"/>
    </location>
</feature>
<dbReference type="AlphaFoldDB" id="A0A1G8LR38"/>
<proteinExistence type="inferred from homology"/>
<feature type="transmembrane region" description="Helical" evidence="6">
    <location>
        <begin position="551"/>
        <end position="573"/>
    </location>
</feature>
<accession>A0A1G8LR38</accession>
<keyword evidence="5 6" id="KW-0472">Membrane</keyword>
<feature type="transmembrane region" description="Helical" evidence="6">
    <location>
        <begin position="492"/>
        <end position="516"/>
    </location>
</feature>
<evidence type="ECO:0000256" key="6">
    <source>
        <dbReference type="PIRNR" id="PIRNR018968"/>
    </source>
</evidence>
<evidence type="ECO:0000256" key="3">
    <source>
        <dbReference type="ARBA" id="ARBA00022692"/>
    </source>
</evidence>
<keyword evidence="2 6" id="KW-1003">Cell membrane</keyword>
<feature type="domain" description="ABC3 transporter permease C-terminal" evidence="7">
    <location>
        <begin position="60"/>
        <end position="171"/>
    </location>
</feature>
<evidence type="ECO:0000313" key="9">
    <source>
        <dbReference type="Proteomes" id="UP000183255"/>
    </source>
</evidence>
<dbReference type="PANTHER" id="PTHR46795:SF2">
    <property type="entry name" value="ABC TRANSPORTER, PERMEASE PROTEIN"/>
    <property type="match status" value="1"/>
</dbReference>
<dbReference type="PIRSF" id="PIRSF018968">
    <property type="entry name" value="ABC_permease_BceB"/>
    <property type="match status" value="1"/>
</dbReference>
<keyword evidence="3 6" id="KW-0812">Transmembrane</keyword>
<organism evidence="8 9">
    <name type="scientific">Proteiniclasticum ruminis</name>
    <dbReference type="NCBI Taxonomy" id="398199"/>
    <lineage>
        <taxon>Bacteria</taxon>
        <taxon>Bacillati</taxon>
        <taxon>Bacillota</taxon>
        <taxon>Clostridia</taxon>
        <taxon>Eubacteriales</taxon>
        <taxon>Clostridiaceae</taxon>
        <taxon>Proteiniclasticum</taxon>
    </lineage>
</organism>
<dbReference type="InterPro" id="IPR003838">
    <property type="entry name" value="ABC3_permease_C"/>
</dbReference>
<evidence type="ECO:0000313" key="8">
    <source>
        <dbReference type="EMBL" id="SDI58159.1"/>
    </source>
</evidence>
<comment type="similarity">
    <text evidence="6">Belongs to the ABC-4 integral membrane protein family.</text>
</comment>
<feature type="transmembrane region" description="Helical" evidence="6">
    <location>
        <begin position="193"/>
        <end position="212"/>
    </location>
</feature>
<dbReference type="PANTHER" id="PTHR46795">
    <property type="entry name" value="ABC TRANSPORTER PERMEASE-RELATED-RELATED"/>
    <property type="match status" value="1"/>
</dbReference>
<dbReference type="InterPro" id="IPR027022">
    <property type="entry name" value="ABC_permease_BceB-typ"/>
</dbReference>
<evidence type="ECO:0000256" key="4">
    <source>
        <dbReference type="ARBA" id="ARBA00022989"/>
    </source>
</evidence>
<keyword evidence="4 6" id="KW-1133">Transmembrane helix</keyword>
<dbReference type="GO" id="GO:0005886">
    <property type="term" value="C:plasma membrane"/>
    <property type="evidence" value="ECO:0007669"/>
    <property type="project" value="UniProtKB-SubCell"/>
</dbReference>
<evidence type="ECO:0000256" key="2">
    <source>
        <dbReference type="ARBA" id="ARBA00022475"/>
    </source>
</evidence>
<dbReference type="GO" id="GO:0055085">
    <property type="term" value="P:transmembrane transport"/>
    <property type="evidence" value="ECO:0007669"/>
    <property type="project" value="UniProtKB-UniRule"/>
</dbReference>
<reference evidence="8 9" key="1">
    <citation type="submission" date="2016-10" db="EMBL/GenBank/DDBJ databases">
        <authorList>
            <person name="de Groot N.N."/>
        </authorList>
    </citation>
    <scope>NUCLEOTIDE SEQUENCE [LARGE SCALE GENOMIC DNA]</scope>
    <source>
        <strain evidence="8 9">CGMCC 1.5058</strain>
    </source>
</reference>
<protein>
    <submittedName>
        <fullName evidence="8">Putative ABC transport system permease protein</fullName>
    </submittedName>
</protein>
<dbReference type="Pfam" id="PF02687">
    <property type="entry name" value="FtsX"/>
    <property type="match status" value="1"/>
</dbReference>
<feature type="transmembrane region" description="Helical" evidence="6">
    <location>
        <begin position="50"/>
        <end position="72"/>
    </location>
</feature>
<dbReference type="InterPro" id="IPR052536">
    <property type="entry name" value="ABC-4_Integral_Memb_Prot"/>
</dbReference>
<dbReference type="RefSeq" id="WP_031575223.1">
    <property type="nucleotide sequence ID" value="NZ_FNDZ01000003.1"/>
</dbReference>
<feature type="transmembrane region" description="Helical" evidence="6">
    <location>
        <begin position="585"/>
        <end position="603"/>
    </location>
</feature>
<feature type="transmembrane region" description="Helical" evidence="6">
    <location>
        <begin position="18"/>
        <end position="38"/>
    </location>
</feature>
<dbReference type="Proteomes" id="UP000183255">
    <property type="component" value="Unassembled WGS sequence"/>
</dbReference>